<dbReference type="PANTHER" id="PTHR35201:SF4">
    <property type="entry name" value="BETA-PINACENE SYNTHASE-RELATED"/>
    <property type="match status" value="1"/>
</dbReference>
<dbReference type="InterPro" id="IPR008949">
    <property type="entry name" value="Isoprenoid_synthase_dom_sf"/>
</dbReference>
<evidence type="ECO:0000313" key="4">
    <source>
        <dbReference type="Proteomes" id="UP000825935"/>
    </source>
</evidence>
<keyword evidence="2" id="KW-0456">Lyase</keyword>
<comment type="caution">
    <text evidence="3">The sequence shown here is derived from an EMBL/GenBank/DDBJ whole genome shotgun (WGS) entry which is preliminary data.</text>
</comment>
<dbReference type="InterPro" id="IPR034686">
    <property type="entry name" value="Terpene_cyclase-like_2"/>
</dbReference>
<keyword evidence="2" id="KW-0460">Magnesium</keyword>
<dbReference type="AlphaFoldDB" id="A0A8T2VB13"/>
<dbReference type="PANTHER" id="PTHR35201">
    <property type="entry name" value="TERPENE SYNTHASE"/>
    <property type="match status" value="1"/>
</dbReference>
<dbReference type="OrthoDB" id="2861623at2759"/>
<comment type="similarity">
    <text evidence="1 2">Belongs to the terpene synthase family.</text>
</comment>
<evidence type="ECO:0000313" key="3">
    <source>
        <dbReference type="EMBL" id="KAH7443144.1"/>
    </source>
</evidence>
<evidence type="ECO:0000256" key="2">
    <source>
        <dbReference type="RuleBase" id="RU366034"/>
    </source>
</evidence>
<dbReference type="GO" id="GO:0008299">
    <property type="term" value="P:isoprenoid biosynthetic process"/>
    <property type="evidence" value="ECO:0007669"/>
    <property type="project" value="UniProtKB-ARBA"/>
</dbReference>
<reference evidence="3" key="1">
    <citation type="submission" date="2021-08" db="EMBL/GenBank/DDBJ databases">
        <title>WGS assembly of Ceratopteris richardii.</title>
        <authorList>
            <person name="Marchant D.B."/>
            <person name="Chen G."/>
            <person name="Jenkins J."/>
            <person name="Shu S."/>
            <person name="Leebens-Mack J."/>
            <person name="Grimwood J."/>
            <person name="Schmutz J."/>
            <person name="Soltis P."/>
            <person name="Soltis D."/>
            <person name="Chen Z.-H."/>
        </authorList>
    </citation>
    <scope>NUCLEOTIDE SEQUENCE</scope>
    <source>
        <strain evidence="3">Whitten #5841</strain>
        <tissue evidence="3">Leaf</tissue>
    </source>
</reference>
<organism evidence="3 4">
    <name type="scientific">Ceratopteris richardii</name>
    <name type="common">Triangle waterfern</name>
    <dbReference type="NCBI Taxonomy" id="49495"/>
    <lineage>
        <taxon>Eukaryota</taxon>
        <taxon>Viridiplantae</taxon>
        <taxon>Streptophyta</taxon>
        <taxon>Embryophyta</taxon>
        <taxon>Tracheophyta</taxon>
        <taxon>Polypodiopsida</taxon>
        <taxon>Polypodiidae</taxon>
        <taxon>Polypodiales</taxon>
        <taxon>Pteridineae</taxon>
        <taxon>Pteridaceae</taxon>
        <taxon>Parkerioideae</taxon>
        <taxon>Ceratopteris</taxon>
    </lineage>
</organism>
<dbReference type="Proteomes" id="UP000825935">
    <property type="component" value="Chromosome 2"/>
</dbReference>
<comment type="cofactor">
    <cofactor evidence="2">
        <name>Mg(2+)</name>
        <dbReference type="ChEBI" id="CHEBI:18420"/>
    </cofactor>
</comment>
<dbReference type="EC" id="4.2.3.-" evidence="2"/>
<protein>
    <recommendedName>
        <fullName evidence="2">Terpene synthase</fullName>
        <ecNumber evidence="2">4.2.3.-</ecNumber>
    </recommendedName>
</protein>
<dbReference type="SUPFAM" id="SSF48576">
    <property type="entry name" value="Terpenoid synthases"/>
    <property type="match status" value="1"/>
</dbReference>
<evidence type="ECO:0000256" key="1">
    <source>
        <dbReference type="ARBA" id="ARBA00006333"/>
    </source>
</evidence>
<proteinExistence type="inferred from homology"/>
<dbReference type="EMBL" id="CM035407">
    <property type="protein sequence ID" value="KAH7443144.1"/>
    <property type="molecule type" value="Genomic_DNA"/>
</dbReference>
<keyword evidence="2" id="KW-0479">Metal-binding</keyword>
<dbReference type="Pfam" id="PF19086">
    <property type="entry name" value="Terpene_syn_C_2"/>
    <property type="match status" value="1"/>
</dbReference>
<name>A0A8T2VB13_CERRI</name>
<dbReference type="Gene3D" id="1.10.600.10">
    <property type="entry name" value="Farnesyl Diphosphate Synthase"/>
    <property type="match status" value="1"/>
</dbReference>
<dbReference type="GO" id="GO:0046872">
    <property type="term" value="F:metal ion binding"/>
    <property type="evidence" value="ECO:0007669"/>
    <property type="project" value="UniProtKB-KW"/>
</dbReference>
<accession>A0A8T2VB13</accession>
<gene>
    <name evidence="3" type="ORF">KP509_02G021900</name>
</gene>
<keyword evidence="4" id="KW-1185">Reference proteome</keyword>
<dbReference type="GO" id="GO:0010333">
    <property type="term" value="F:terpene synthase activity"/>
    <property type="evidence" value="ECO:0007669"/>
    <property type="project" value="InterPro"/>
</dbReference>
<sequence>MSERMPPIIKMVDWYFMIDNVIDDPCLMGADPESGDKVVEALRTVFLDTYVHPCPSPNPAIRILTDTAAEWWAEMCYDMPPKQKARLSKGYCDYLEAGRKQIHNRNCRQLPDMETYLQIREDSIGWWPCAVLIEYCQGFELDDEALSHPLLLELQKNTVQHVFLTNDVTSFKKEYMQGDFTNAVSLLYFRKLYDPTRDPDSPPPTLQGAVLEAIEMTEG</sequence>